<dbReference type="Gene3D" id="3.40.30.10">
    <property type="entry name" value="Glutaredoxin"/>
    <property type="match status" value="1"/>
</dbReference>
<sequence>MSSPTSKTFCGAFILSVAILSSVHSFFTTNGRHVVRDTRIQQPSSQQWHNKKIGNSRIFNNADGTSSESEEPLSLFEESVDNNANITTTMSPQCGESVPLRRNAAASFGESVPLRTSNTTTTTTPQDLFATTTTEESSSSSVVVQDMKRRNLGVAVASVLLAVTSYVWQFTHPITPVQLLATMQASSAPLTAIGTNGRPTVVDFWAPWCENCKQAAPTLAVLEEEYKDRVNFVMINGDRPEAFPLIERFGVDAIPHMALISAQGDVETALIGPIPKRVLQADLEVLLDNAAKQQQQQDDNNSQEPPKELPYKMLDVFAKFPEYRRVKFVLDEPGE</sequence>
<dbReference type="InterPro" id="IPR036249">
    <property type="entry name" value="Thioredoxin-like_sf"/>
</dbReference>
<evidence type="ECO:0000313" key="5">
    <source>
        <dbReference type="Proteomes" id="UP001153069"/>
    </source>
</evidence>
<feature type="compositionally biased region" description="Low complexity" evidence="1">
    <location>
        <begin position="293"/>
        <end position="303"/>
    </location>
</feature>
<proteinExistence type="predicted"/>
<reference evidence="4" key="1">
    <citation type="submission" date="2020-06" db="EMBL/GenBank/DDBJ databases">
        <authorList>
            <consortium name="Plant Systems Biology data submission"/>
        </authorList>
    </citation>
    <scope>NUCLEOTIDE SEQUENCE</scope>
    <source>
        <strain evidence="4">D6</strain>
    </source>
</reference>
<name>A0A9N8EU63_9STRA</name>
<keyword evidence="2" id="KW-0732">Signal</keyword>
<feature type="compositionally biased region" description="Low complexity" evidence="1">
    <location>
        <begin position="116"/>
        <end position="134"/>
    </location>
</feature>
<protein>
    <submittedName>
        <fullName evidence="4">Thioredoxin-like protein HCF164, chloroplastic</fullName>
    </submittedName>
</protein>
<dbReference type="PANTHER" id="PTHR47353:SF1">
    <property type="entry name" value="THIOREDOXIN-LIKE PROTEIN HCF164, CHLOROPLASTIC"/>
    <property type="match status" value="1"/>
</dbReference>
<dbReference type="PROSITE" id="PS51352">
    <property type="entry name" value="THIOREDOXIN_2"/>
    <property type="match status" value="1"/>
</dbReference>
<dbReference type="InterPro" id="IPR013766">
    <property type="entry name" value="Thioredoxin_domain"/>
</dbReference>
<dbReference type="GO" id="GO:0016671">
    <property type="term" value="F:oxidoreductase activity, acting on a sulfur group of donors, disulfide as acceptor"/>
    <property type="evidence" value="ECO:0007669"/>
    <property type="project" value="TreeGrafter"/>
</dbReference>
<dbReference type="InterPro" id="IPR044241">
    <property type="entry name" value="TxlA/HCF164"/>
</dbReference>
<evidence type="ECO:0000259" key="3">
    <source>
        <dbReference type="PROSITE" id="PS51352"/>
    </source>
</evidence>
<feature type="domain" description="Thioredoxin" evidence="3">
    <location>
        <begin position="179"/>
        <end position="292"/>
    </location>
</feature>
<gene>
    <name evidence="4" type="ORF">SEMRO_1699_G292040.1</name>
</gene>
<dbReference type="SUPFAM" id="SSF52833">
    <property type="entry name" value="Thioredoxin-like"/>
    <property type="match status" value="1"/>
</dbReference>
<evidence type="ECO:0000256" key="1">
    <source>
        <dbReference type="SAM" id="MobiDB-lite"/>
    </source>
</evidence>
<evidence type="ECO:0000313" key="4">
    <source>
        <dbReference type="EMBL" id="CAB9525601.1"/>
    </source>
</evidence>
<feature type="region of interest" description="Disordered" evidence="1">
    <location>
        <begin position="291"/>
        <end position="310"/>
    </location>
</feature>
<dbReference type="EMBL" id="CAICTM010001697">
    <property type="protein sequence ID" value="CAB9525601.1"/>
    <property type="molecule type" value="Genomic_DNA"/>
</dbReference>
<keyword evidence="5" id="KW-1185">Reference proteome</keyword>
<dbReference type="Pfam" id="PF00085">
    <property type="entry name" value="Thioredoxin"/>
    <property type="match status" value="1"/>
</dbReference>
<feature type="region of interest" description="Disordered" evidence="1">
    <location>
        <begin position="45"/>
        <end position="73"/>
    </location>
</feature>
<accession>A0A9N8EU63</accession>
<feature type="region of interest" description="Disordered" evidence="1">
    <location>
        <begin position="109"/>
        <end position="134"/>
    </location>
</feature>
<comment type="caution">
    <text evidence="4">The sequence shown here is derived from an EMBL/GenBank/DDBJ whole genome shotgun (WGS) entry which is preliminary data.</text>
</comment>
<organism evidence="4 5">
    <name type="scientific">Seminavis robusta</name>
    <dbReference type="NCBI Taxonomy" id="568900"/>
    <lineage>
        <taxon>Eukaryota</taxon>
        <taxon>Sar</taxon>
        <taxon>Stramenopiles</taxon>
        <taxon>Ochrophyta</taxon>
        <taxon>Bacillariophyta</taxon>
        <taxon>Bacillariophyceae</taxon>
        <taxon>Bacillariophycidae</taxon>
        <taxon>Naviculales</taxon>
        <taxon>Naviculaceae</taxon>
        <taxon>Seminavis</taxon>
    </lineage>
</organism>
<dbReference type="OrthoDB" id="2121326at2759"/>
<feature type="chain" id="PRO_5040329738" evidence="2">
    <location>
        <begin position="26"/>
        <end position="335"/>
    </location>
</feature>
<feature type="signal peptide" evidence="2">
    <location>
        <begin position="1"/>
        <end position="25"/>
    </location>
</feature>
<evidence type="ECO:0000256" key="2">
    <source>
        <dbReference type="SAM" id="SignalP"/>
    </source>
</evidence>
<dbReference type="Proteomes" id="UP001153069">
    <property type="component" value="Unassembled WGS sequence"/>
</dbReference>
<dbReference type="AlphaFoldDB" id="A0A9N8EU63"/>
<dbReference type="PANTHER" id="PTHR47353">
    <property type="entry name" value="THIOREDOXIN-LIKE PROTEIN HCF164, CHLOROPLASTIC"/>
    <property type="match status" value="1"/>
</dbReference>